<name>A0A5C6AYH3_9PLAN</name>
<keyword evidence="2" id="KW-1185">Reference proteome</keyword>
<reference evidence="1 2" key="1">
    <citation type="submission" date="2019-02" db="EMBL/GenBank/DDBJ databases">
        <title>Deep-cultivation of Planctomycetes and their phenomic and genomic characterization uncovers novel biology.</title>
        <authorList>
            <person name="Wiegand S."/>
            <person name="Jogler M."/>
            <person name="Boedeker C."/>
            <person name="Pinto D."/>
            <person name="Vollmers J."/>
            <person name="Rivas-Marin E."/>
            <person name="Kohn T."/>
            <person name="Peeters S.H."/>
            <person name="Heuer A."/>
            <person name="Rast P."/>
            <person name="Oberbeckmann S."/>
            <person name="Bunk B."/>
            <person name="Jeske O."/>
            <person name="Meyerdierks A."/>
            <person name="Storesund J.E."/>
            <person name="Kallscheuer N."/>
            <person name="Luecker S."/>
            <person name="Lage O.M."/>
            <person name="Pohl T."/>
            <person name="Merkel B.J."/>
            <person name="Hornburger P."/>
            <person name="Mueller R.-W."/>
            <person name="Bruemmer F."/>
            <person name="Labrenz M."/>
            <person name="Spormann A.M."/>
            <person name="Op Den Camp H."/>
            <person name="Overmann J."/>
            <person name="Amann R."/>
            <person name="Jetten M.S.M."/>
            <person name="Mascher T."/>
            <person name="Medema M.H."/>
            <person name="Devos D.P."/>
            <person name="Kaster A.-K."/>
            <person name="Ovreas L."/>
            <person name="Rohde M."/>
            <person name="Galperin M.Y."/>
            <person name="Jogler C."/>
        </authorList>
    </citation>
    <scope>NUCLEOTIDE SEQUENCE [LARGE SCALE GENOMIC DNA]</scope>
    <source>
        <strain evidence="1 2">CA54</strain>
    </source>
</reference>
<accession>A0A5C6AYH3</accession>
<organism evidence="1 2">
    <name type="scientific">Symmachiella macrocystis</name>
    <dbReference type="NCBI Taxonomy" id="2527985"/>
    <lineage>
        <taxon>Bacteria</taxon>
        <taxon>Pseudomonadati</taxon>
        <taxon>Planctomycetota</taxon>
        <taxon>Planctomycetia</taxon>
        <taxon>Planctomycetales</taxon>
        <taxon>Planctomycetaceae</taxon>
        <taxon>Symmachiella</taxon>
    </lineage>
</organism>
<dbReference type="Proteomes" id="UP000320735">
    <property type="component" value="Unassembled WGS sequence"/>
</dbReference>
<evidence type="ECO:0000313" key="2">
    <source>
        <dbReference type="Proteomes" id="UP000320735"/>
    </source>
</evidence>
<comment type="caution">
    <text evidence="1">The sequence shown here is derived from an EMBL/GenBank/DDBJ whole genome shotgun (WGS) entry which is preliminary data.</text>
</comment>
<gene>
    <name evidence="1" type="ORF">CA54_60910</name>
</gene>
<evidence type="ECO:0000313" key="1">
    <source>
        <dbReference type="EMBL" id="TWU04209.1"/>
    </source>
</evidence>
<dbReference type="EMBL" id="SJPP01000005">
    <property type="protein sequence ID" value="TWU04209.1"/>
    <property type="molecule type" value="Genomic_DNA"/>
</dbReference>
<sequence>MTRTPHERCRIRPIFPNTRASLLSVKFEALVKHGDKFFMKAGGRNNLIPPPDDQNRFGIAQDQRYREQIVVQLLVAPDTVQTQLPDQPIDGRRRLGQSVGTFQRSEQSRFPAMILNGFNNKRHHRWNIAVGVHEVADRLDADFGVGVQNYLFDLLLVQPHACGLSLRISRSWFFSIAWWKVY</sequence>
<proteinExistence type="predicted"/>
<protein>
    <submittedName>
        <fullName evidence="1">Uncharacterized protein</fullName>
    </submittedName>
</protein>
<dbReference type="AlphaFoldDB" id="A0A5C6AYH3"/>